<proteinExistence type="predicted"/>
<dbReference type="SUPFAM" id="SSF48452">
    <property type="entry name" value="TPR-like"/>
    <property type="match status" value="1"/>
</dbReference>
<dbReference type="EMBL" id="BAABFU010000001">
    <property type="protein sequence ID" value="GAA4345715.1"/>
    <property type="molecule type" value="Genomic_DNA"/>
</dbReference>
<gene>
    <name evidence="1" type="ORF">GCM10023150_06330</name>
</gene>
<evidence type="ECO:0008006" key="3">
    <source>
        <dbReference type="Google" id="ProtNLM"/>
    </source>
</evidence>
<evidence type="ECO:0000313" key="2">
    <source>
        <dbReference type="Proteomes" id="UP001501294"/>
    </source>
</evidence>
<dbReference type="Proteomes" id="UP001501294">
    <property type="component" value="Unassembled WGS sequence"/>
</dbReference>
<dbReference type="RefSeq" id="WP_223577042.1">
    <property type="nucleotide sequence ID" value="NZ_BAABFU010000001.1"/>
</dbReference>
<protein>
    <recommendedName>
        <fullName evidence="3">MalT-like TPR region domain-containing protein</fullName>
    </recommendedName>
</protein>
<organism evidence="1 2">
    <name type="scientific">Kangiella taiwanensis</name>
    <dbReference type="NCBI Taxonomy" id="1079179"/>
    <lineage>
        <taxon>Bacteria</taxon>
        <taxon>Pseudomonadati</taxon>
        <taxon>Pseudomonadota</taxon>
        <taxon>Gammaproteobacteria</taxon>
        <taxon>Kangiellales</taxon>
        <taxon>Kangiellaceae</taxon>
        <taxon>Kangiella</taxon>
    </lineage>
</organism>
<dbReference type="Pfam" id="PF13181">
    <property type="entry name" value="TPR_8"/>
    <property type="match status" value="1"/>
</dbReference>
<dbReference type="InterPro" id="IPR011990">
    <property type="entry name" value="TPR-like_helical_dom_sf"/>
</dbReference>
<dbReference type="Gene3D" id="1.25.40.10">
    <property type="entry name" value="Tetratricopeptide repeat domain"/>
    <property type="match status" value="1"/>
</dbReference>
<accession>A0ABP8HVY1</accession>
<comment type="caution">
    <text evidence="1">The sequence shown here is derived from an EMBL/GenBank/DDBJ whole genome shotgun (WGS) entry which is preliminary data.</text>
</comment>
<dbReference type="InterPro" id="IPR019734">
    <property type="entry name" value="TPR_rpt"/>
</dbReference>
<name>A0ABP8HVY1_9GAMM</name>
<evidence type="ECO:0000313" key="1">
    <source>
        <dbReference type="EMBL" id="GAA4345715.1"/>
    </source>
</evidence>
<keyword evidence="2" id="KW-1185">Reference proteome</keyword>
<sequence>MAVSAEEGAYYQELVSVERNMLNGNSYIEKRLKVLSQDKDKFTPLETDFYQLLRAHHDYLSSNLEACKERLAILIKQTKSIDIKAKANILLATAEHVLGNHVESFIALDKAVTAVPNLTRQRYKASILQTAVGIYQQAELFEFALELARNLQVEARKLKHGEYLCIANYELGMIERRTGQIKMAKQRLMLAVDYCKNNESKIFEYVSIIALNEIEADQGKLKKSNAELLKIIGPVNAIGWKNLIAQLNIAIAKNYFRLNKYDRAEEYALASYHKASEGKDRRRLQISAEILAQIYSKTGQKEEAIKYYNEFRKLNSENRVKVRQRKLAFDIARREES</sequence>
<reference evidence="2" key="1">
    <citation type="journal article" date="2019" name="Int. J. Syst. Evol. Microbiol.">
        <title>The Global Catalogue of Microorganisms (GCM) 10K type strain sequencing project: providing services to taxonomists for standard genome sequencing and annotation.</title>
        <authorList>
            <consortium name="The Broad Institute Genomics Platform"/>
            <consortium name="The Broad Institute Genome Sequencing Center for Infectious Disease"/>
            <person name="Wu L."/>
            <person name="Ma J."/>
        </authorList>
    </citation>
    <scope>NUCLEOTIDE SEQUENCE [LARGE SCALE GENOMIC DNA]</scope>
    <source>
        <strain evidence="2">JCM 17727</strain>
    </source>
</reference>